<organism evidence="3 4">
    <name type="scientific">Hyalella azteca</name>
    <name type="common">Amphipod</name>
    <dbReference type="NCBI Taxonomy" id="294128"/>
    <lineage>
        <taxon>Eukaryota</taxon>
        <taxon>Metazoa</taxon>
        <taxon>Ecdysozoa</taxon>
        <taxon>Arthropoda</taxon>
        <taxon>Crustacea</taxon>
        <taxon>Multicrustacea</taxon>
        <taxon>Malacostraca</taxon>
        <taxon>Eumalacostraca</taxon>
        <taxon>Peracarida</taxon>
        <taxon>Amphipoda</taxon>
        <taxon>Senticaudata</taxon>
        <taxon>Talitrida</taxon>
        <taxon>Talitroidea</taxon>
        <taxon>Hyalellidae</taxon>
        <taxon>Hyalella</taxon>
    </lineage>
</organism>
<evidence type="ECO:0000313" key="3">
    <source>
        <dbReference type="Proteomes" id="UP000694843"/>
    </source>
</evidence>
<dbReference type="KEGG" id="hazt:125177610"/>
<keyword evidence="2" id="KW-1133">Transmembrane helix</keyword>
<dbReference type="Proteomes" id="UP000694843">
    <property type="component" value="Unplaced"/>
</dbReference>
<accession>A0A979FG79</accession>
<sequence length="409" mass="45318">MKNSTPCIEPIEVAEPLPPKLNSRQRVTTRQTNTLPLDGSLEVESRIQQPQSTAHPAASVISVRSASENNSTLFSTDRQSILDTEQSLQQETDADLLSIRTPHTPSSSRPGRSYLETRRISRLDPIIEPDSRIPSALARESSRPSTSTARVPGTILVRSTTPHPGYGQASTSTLREELPTVVDSMASALDELAVLRAEEGPHIDPDNGVRPMSILYGNRPLSVRRHSAHRPASTLNSRPRSTNVCRARSGLYNWSNLKRSSSHDLSHLPPAGPDCLPGCGYSGLPCYVCSSKRYQEQYKLRESPAHRTFGLEFPIWTIFRYGGHRASRVDPYPVPVHHLNLHRRGHNRGRGHGPPPSYTSLFPEASCLGLKKCLEICRYSRITTMILVVLLILSIIYVLIIAGHFKQGK</sequence>
<protein>
    <submittedName>
        <fullName evidence="4">Uncharacterized protein LOC125177610</fullName>
    </submittedName>
</protein>
<evidence type="ECO:0000256" key="2">
    <source>
        <dbReference type="SAM" id="Phobius"/>
    </source>
</evidence>
<dbReference type="GeneID" id="125177610"/>
<keyword evidence="2" id="KW-0812">Transmembrane</keyword>
<feature type="region of interest" description="Disordered" evidence="1">
    <location>
        <begin position="92"/>
        <end position="150"/>
    </location>
</feature>
<name>A0A979FG79_HYAAZ</name>
<dbReference type="AlphaFoldDB" id="A0A979FG79"/>
<dbReference type="OrthoDB" id="6363215at2759"/>
<feature type="compositionally biased region" description="Polar residues" evidence="1">
    <location>
        <begin position="101"/>
        <end position="110"/>
    </location>
</feature>
<keyword evidence="3" id="KW-1185">Reference proteome</keyword>
<feature type="transmembrane region" description="Helical" evidence="2">
    <location>
        <begin position="382"/>
        <end position="405"/>
    </location>
</feature>
<gene>
    <name evidence="4" type="primary">LOC125177610</name>
</gene>
<dbReference type="RefSeq" id="XP_047735606.1">
    <property type="nucleotide sequence ID" value="XM_047879650.1"/>
</dbReference>
<keyword evidence="2" id="KW-0472">Membrane</keyword>
<evidence type="ECO:0000256" key="1">
    <source>
        <dbReference type="SAM" id="MobiDB-lite"/>
    </source>
</evidence>
<evidence type="ECO:0000313" key="4">
    <source>
        <dbReference type="RefSeq" id="XP_047735606.1"/>
    </source>
</evidence>
<proteinExistence type="predicted"/>
<reference evidence="4" key="1">
    <citation type="submission" date="2025-08" db="UniProtKB">
        <authorList>
            <consortium name="RefSeq"/>
        </authorList>
    </citation>
    <scope>IDENTIFICATION</scope>
    <source>
        <tissue evidence="4">Whole organism</tissue>
    </source>
</reference>